<keyword evidence="2" id="KW-1185">Reference proteome</keyword>
<evidence type="ECO:0000313" key="2">
    <source>
        <dbReference type="Proteomes" id="UP000276133"/>
    </source>
</evidence>
<comment type="caution">
    <text evidence="1">The sequence shown here is derived from an EMBL/GenBank/DDBJ whole genome shotgun (WGS) entry which is preliminary data.</text>
</comment>
<dbReference type="Proteomes" id="UP000276133">
    <property type="component" value="Unassembled WGS sequence"/>
</dbReference>
<protein>
    <submittedName>
        <fullName evidence="1">Uncharacterized protein</fullName>
    </submittedName>
</protein>
<accession>A0A3M7PL40</accession>
<dbReference type="EMBL" id="REGN01010027">
    <property type="protein sequence ID" value="RMZ99845.1"/>
    <property type="molecule type" value="Genomic_DNA"/>
</dbReference>
<organism evidence="1 2">
    <name type="scientific">Brachionus plicatilis</name>
    <name type="common">Marine rotifer</name>
    <name type="synonym">Brachionus muelleri</name>
    <dbReference type="NCBI Taxonomy" id="10195"/>
    <lineage>
        <taxon>Eukaryota</taxon>
        <taxon>Metazoa</taxon>
        <taxon>Spiralia</taxon>
        <taxon>Gnathifera</taxon>
        <taxon>Rotifera</taxon>
        <taxon>Eurotatoria</taxon>
        <taxon>Monogononta</taxon>
        <taxon>Pseudotrocha</taxon>
        <taxon>Ploima</taxon>
        <taxon>Brachionidae</taxon>
        <taxon>Brachionus</taxon>
    </lineage>
</organism>
<name>A0A3M7PL40_BRAPC</name>
<evidence type="ECO:0000313" key="1">
    <source>
        <dbReference type="EMBL" id="RMZ99845.1"/>
    </source>
</evidence>
<dbReference type="AlphaFoldDB" id="A0A3M7PL40"/>
<reference evidence="1 2" key="1">
    <citation type="journal article" date="2018" name="Sci. Rep.">
        <title>Genomic signatures of local adaptation to the degree of environmental predictability in rotifers.</title>
        <authorList>
            <person name="Franch-Gras L."/>
            <person name="Hahn C."/>
            <person name="Garcia-Roger E.M."/>
            <person name="Carmona M.J."/>
            <person name="Serra M."/>
            <person name="Gomez A."/>
        </authorList>
    </citation>
    <scope>NUCLEOTIDE SEQUENCE [LARGE SCALE GENOMIC DNA]</scope>
    <source>
        <strain evidence="1">HYR1</strain>
    </source>
</reference>
<proteinExistence type="predicted"/>
<gene>
    <name evidence="1" type="ORF">BpHYR1_051189</name>
</gene>
<sequence length="37" mass="4715">MVFEQNFTWFNFSYKNLHSFSKKPISWRNNRKDKKNF</sequence>